<dbReference type="AlphaFoldDB" id="A0A102KZU2"/>
<comment type="caution">
    <text evidence="1">The sequence shown here is derived from an EMBL/GenBank/DDBJ whole genome shotgun (WGS) entry which is preliminary data.</text>
</comment>
<sequence length="252" mass="27751">MSSKRPLVLVDLDDTLFQTARKMPEGTPRTPATVDVDGQPNGYMTPVQQAFVNWLLASADVVPVTARSVEAYRRVKLPFMHGAICSHGGVILRADGTLDQDWHDRMAEALRAFQDRLPALSETTLRIGRELGLSLRGWVVAEHGLCHYVVTKHNESDDAVLSTVLAEVQARGLLDGMHIHANGNNLAFLPDGLAKRLAAREWLRRDRECNGERPVLGFGDSITDLGFMDLCHMWATPARSQLAKAAEGLIHA</sequence>
<reference evidence="1 2" key="1">
    <citation type="submission" date="2015-11" db="EMBL/GenBank/DDBJ databases">
        <title>Expanding the genomic diversity of Burkholderia species for the development of highly accurate diagnostics.</title>
        <authorList>
            <person name="Sahl J."/>
            <person name="Keim P."/>
            <person name="Wagner D."/>
        </authorList>
    </citation>
    <scope>NUCLEOTIDE SEQUENCE [LARGE SCALE GENOMIC DNA]</scope>
    <source>
        <strain evidence="1 2">RF32-BP4</strain>
    </source>
</reference>
<name>A0A102KZU2_9BURK</name>
<accession>A0A102KZU2</accession>
<gene>
    <name evidence="1" type="ORF">WI38_33785</name>
</gene>
<dbReference type="PIRSF" id="PIRSF030802">
    <property type="entry name" value="UCP030802"/>
    <property type="match status" value="1"/>
</dbReference>
<evidence type="ECO:0000313" key="1">
    <source>
        <dbReference type="EMBL" id="KUZ80339.1"/>
    </source>
</evidence>
<dbReference type="Gene3D" id="3.40.50.1000">
    <property type="entry name" value="HAD superfamily/HAD-like"/>
    <property type="match status" value="1"/>
</dbReference>
<proteinExistence type="predicted"/>
<dbReference type="RefSeq" id="WP_059638454.1">
    <property type="nucleotide sequence ID" value="NZ_LOTK01000021.1"/>
</dbReference>
<organism evidence="1 2">
    <name type="scientific">Burkholderia ubonensis</name>
    <dbReference type="NCBI Taxonomy" id="101571"/>
    <lineage>
        <taxon>Bacteria</taxon>
        <taxon>Pseudomonadati</taxon>
        <taxon>Pseudomonadota</taxon>
        <taxon>Betaproteobacteria</taxon>
        <taxon>Burkholderiales</taxon>
        <taxon>Burkholderiaceae</taxon>
        <taxon>Burkholderia</taxon>
        <taxon>Burkholderia cepacia complex</taxon>
    </lineage>
</organism>
<dbReference type="Proteomes" id="UP000065521">
    <property type="component" value="Unassembled WGS sequence"/>
</dbReference>
<dbReference type="EMBL" id="LOTN01000078">
    <property type="protein sequence ID" value="KUZ80339.1"/>
    <property type="molecule type" value="Genomic_DNA"/>
</dbReference>
<dbReference type="InterPro" id="IPR023214">
    <property type="entry name" value="HAD_sf"/>
</dbReference>
<dbReference type="CDD" id="cd07520">
    <property type="entry name" value="HAD_like"/>
    <property type="match status" value="1"/>
</dbReference>
<protein>
    <submittedName>
        <fullName evidence="1">Trehalose phosphatase</fullName>
    </submittedName>
</protein>
<dbReference type="SUPFAM" id="SSF56784">
    <property type="entry name" value="HAD-like"/>
    <property type="match status" value="1"/>
</dbReference>
<dbReference type="InterPro" id="IPR036412">
    <property type="entry name" value="HAD-like_sf"/>
</dbReference>
<evidence type="ECO:0000313" key="2">
    <source>
        <dbReference type="Proteomes" id="UP000065521"/>
    </source>
</evidence>
<dbReference type="InterPro" id="IPR024197">
    <property type="entry name" value="TPP-like"/>
</dbReference>